<sequence>MYGIPSRVRLDKGGENTLVAMYMLTNRGTNRGSHITGRSVHNQRIERLWRDLFIACISLFYNLFYFMEEHGLLDPTDEIHLFALHYVFLPRINQNLEIFRESHNKAPLSTEKNRSPEQLWLTGMLNRSIEEADAEDNQERNLHRVDWDVADVSRADSVEVPEVPAPTSQNGLWELNEVIDPLKESDCHGIDIYIETLEYIWNRI</sequence>
<accession>A0A7D9E0S5</accession>
<dbReference type="Proteomes" id="UP001152795">
    <property type="component" value="Unassembled WGS sequence"/>
</dbReference>
<evidence type="ECO:0000313" key="2">
    <source>
        <dbReference type="EMBL" id="CAB3997794.1"/>
    </source>
</evidence>
<gene>
    <name evidence="2" type="ORF">PACLA_8A058586</name>
</gene>
<organism evidence="2 3">
    <name type="scientific">Paramuricea clavata</name>
    <name type="common">Red gorgonian</name>
    <name type="synonym">Violescent sea-whip</name>
    <dbReference type="NCBI Taxonomy" id="317549"/>
    <lineage>
        <taxon>Eukaryota</taxon>
        <taxon>Metazoa</taxon>
        <taxon>Cnidaria</taxon>
        <taxon>Anthozoa</taxon>
        <taxon>Octocorallia</taxon>
        <taxon>Malacalcyonacea</taxon>
        <taxon>Plexauridae</taxon>
        <taxon>Paramuricea</taxon>
    </lineage>
</organism>
<evidence type="ECO:0000313" key="3">
    <source>
        <dbReference type="Proteomes" id="UP001152795"/>
    </source>
</evidence>
<comment type="caution">
    <text evidence="2">The sequence shown here is derived from an EMBL/GenBank/DDBJ whole genome shotgun (WGS) entry which is preliminary data.</text>
</comment>
<evidence type="ECO:0000259" key="1">
    <source>
        <dbReference type="Pfam" id="PF24764"/>
    </source>
</evidence>
<reference evidence="2" key="1">
    <citation type="submission" date="2020-04" db="EMBL/GenBank/DDBJ databases">
        <authorList>
            <person name="Alioto T."/>
            <person name="Alioto T."/>
            <person name="Gomez Garrido J."/>
        </authorList>
    </citation>
    <scope>NUCLEOTIDE SEQUENCE</scope>
    <source>
        <strain evidence="2">A484AB</strain>
    </source>
</reference>
<dbReference type="Pfam" id="PF24764">
    <property type="entry name" value="rva_4"/>
    <property type="match status" value="1"/>
</dbReference>
<dbReference type="OrthoDB" id="2686689at2759"/>
<dbReference type="PANTHER" id="PTHR46791:SF5">
    <property type="entry name" value="CLR5 DOMAIN-CONTAINING PROTEIN-RELATED"/>
    <property type="match status" value="1"/>
</dbReference>
<proteinExistence type="predicted"/>
<dbReference type="InterPro" id="IPR058913">
    <property type="entry name" value="Integrase_dom_put"/>
</dbReference>
<feature type="domain" description="Integrase core" evidence="1">
    <location>
        <begin position="2"/>
        <end position="131"/>
    </location>
</feature>
<name>A0A7D9E0S5_PARCT</name>
<dbReference type="PANTHER" id="PTHR46791">
    <property type="entry name" value="EXPRESSED PROTEIN"/>
    <property type="match status" value="1"/>
</dbReference>
<protein>
    <recommendedName>
        <fullName evidence="1">Integrase core domain-containing protein</fullName>
    </recommendedName>
</protein>
<dbReference type="EMBL" id="CACRXK020003190">
    <property type="protein sequence ID" value="CAB3997794.1"/>
    <property type="molecule type" value="Genomic_DNA"/>
</dbReference>
<dbReference type="AlphaFoldDB" id="A0A7D9E0S5"/>
<keyword evidence="3" id="KW-1185">Reference proteome</keyword>